<evidence type="ECO:0000256" key="3">
    <source>
        <dbReference type="ARBA" id="ARBA00006870"/>
    </source>
</evidence>
<dbReference type="GO" id="GO:0022900">
    <property type="term" value="P:electron transport chain"/>
    <property type="evidence" value="ECO:0007669"/>
    <property type="project" value="InterPro"/>
</dbReference>
<dbReference type="GO" id="GO:0004129">
    <property type="term" value="F:cytochrome-c oxidase activity"/>
    <property type="evidence" value="ECO:0007669"/>
    <property type="project" value="UniProtKB-EC"/>
</dbReference>
<evidence type="ECO:0000256" key="1">
    <source>
        <dbReference type="ARBA" id="ARBA00002536"/>
    </source>
</evidence>
<accession>A0A7W5JY18</accession>
<dbReference type="Proteomes" id="UP000565572">
    <property type="component" value="Unassembled WGS sequence"/>
</dbReference>
<dbReference type="EC" id="7.1.1.9" evidence="10"/>
<gene>
    <name evidence="12" type="ORF">FHX39_003324</name>
</gene>
<comment type="subunit">
    <text evidence="10">Associates with subunits I, II and III to form cytochrome c oxidase.</text>
</comment>
<organism evidence="12 13">
    <name type="scientific">Microlunatus antarcticus</name>
    <dbReference type="NCBI Taxonomy" id="53388"/>
    <lineage>
        <taxon>Bacteria</taxon>
        <taxon>Bacillati</taxon>
        <taxon>Actinomycetota</taxon>
        <taxon>Actinomycetes</taxon>
        <taxon>Propionibacteriales</taxon>
        <taxon>Propionibacteriaceae</taxon>
        <taxon>Microlunatus</taxon>
    </lineage>
</organism>
<name>A0A7W5JY18_9ACTN</name>
<evidence type="ECO:0000256" key="10">
    <source>
        <dbReference type="PIRNR" id="PIRNR017385"/>
    </source>
</evidence>
<keyword evidence="7 11" id="KW-1133">Transmembrane helix</keyword>
<evidence type="ECO:0000256" key="4">
    <source>
        <dbReference type="ARBA" id="ARBA00022475"/>
    </source>
</evidence>
<evidence type="ECO:0000313" key="13">
    <source>
        <dbReference type="Proteomes" id="UP000565572"/>
    </source>
</evidence>
<dbReference type="EMBL" id="JACHZG010000001">
    <property type="protein sequence ID" value="MBB3328380.1"/>
    <property type="molecule type" value="Genomic_DNA"/>
</dbReference>
<comment type="catalytic activity">
    <reaction evidence="9 10">
        <text>4 Fe(II)-[cytochrome c] + O2 + 8 H(+)(in) = 4 Fe(III)-[cytochrome c] + 2 H2O + 4 H(+)(out)</text>
        <dbReference type="Rhea" id="RHEA:11436"/>
        <dbReference type="Rhea" id="RHEA-COMP:10350"/>
        <dbReference type="Rhea" id="RHEA-COMP:14399"/>
        <dbReference type="ChEBI" id="CHEBI:15377"/>
        <dbReference type="ChEBI" id="CHEBI:15378"/>
        <dbReference type="ChEBI" id="CHEBI:15379"/>
        <dbReference type="ChEBI" id="CHEBI:29033"/>
        <dbReference type="ChEBI" id="CHEBI:29034"/>
        <dbReference type="EC" id="7.1.1.9"/>
    </reaction>
</comment>
<protein>
    <recommendedName>
        <fullName evidence="10">Cytochrome c oxidase polypeptide 4</fullName>
        <ecNumber evidence="10">7.1.1.9</ecNumber>
    </recommendedName>
    <alternativeName>
        <fullName evidence="10">Cytochrome aa3 subunit 4</fullName>
    </alternativeName>
    <alternativeName>
        <fullName evidence="10">Cytochrome c oxidase polypeptide IV</fullName>
    </alternativeName>
</protein>
<keyword evidence="5 11" id="KW-0812">Transmembrane</keyword>
<dbReference type="Pfam" id="PF12270">
    <property type="entry name" value="Cyt_c_ox_IV"/>
    <property type="match status" value="1"/>
</dbReference>
<comment type="caution">
    <text evidence="12">The sequence shown here is derived from an EMBL/GenBank/DDBJ whole genome shotgun (WGS) entry which is preliminary data.</text>
</comment>
<comment type="similarity">
    <text evidence="3 10">Belongs to the cytochrome c oxidase bacterial subunit CtaF family.</text>
</comment>
<dbReference type="RefSeq" id="WP_183340214.1">
    <property type="nucleotide sequence ID" value="NZ_JACHZG010000001.1"/>
</dbReference>
<feature type="transmembrane region" description="Helical" evidence="11">
    <location>
        <begin position="107"/>
        <end position="125"/>
    </location>
</feature>
<evidence type="ECO:0000313" key="12">
    <source>
        <dbReference type="EMBL" id="MBB3328380.1"/>
    </source>
</evidence>
<dbReference type="AlphaFoldDB" id="A0A7W5JY18"/>
<feature type="transmembrane region" description="Helical" evidence="11">
    <location>
        <begin position="31"/>
        <end position="53"/>
    </location>
</feature>
<dbReference type="GO" id="GO:0005886">
    <property type="term" value="C:plasma membrane"/>
    <property type="evidence" value="ECO:0007669"/>
    <property type="project" value="UniProtKB-SubCell"/>
</dbReference>
<evidence type="ECO:0000256" key="6">
    <source>
        <dbReference type="ARBA" id="ARBA00022967"/>
    </source>
</evidence>
<keyword evidence="13" id="KW-1185">Reference proteome</keyword>
<reference evidence="12 13" key="1">
    <citation type="submission" date="2020-08" db="EMBL/GenBank/DDBJ databases">
        <title>Sequencing the genomes of 1000 actinobacteria strains.</title>
        <authorList>
            <person name="Klenk H.-P."/>
        </authorList>
    </citation>
    <scope>NUCLEOTIDE SEQUENCE [LARGE SCALE GENOMIC DNA]</scope>
    <source>
        <strain evidence="12 13">DSM 11053</strain>
    </source>
</reference>
<evidence type="ECO:0000256" key="5">
    <source>
        <dbReference type="ARBA" id="ARBA00022692"/>
    </source>
</evidence>
<comment type="function">
    <text evidence="1 10">Part of cytochrome c oxidase, its function is unknown.</text>
</comment>
<dbReference type="InterPro" id="IPR021050">
    <property type="entry name" value="Cyt_c_oxidase_su4_actinobac"/>
</dbReference>
<feature type="transmembrane region" description="Helical" evidence="11">
    <location>
        <begin position="7"/>
        <end position="25"/>
    </location>
</feature>
<dbReference type="PIRSF" id="PIRSF017385">
    <property type="entry name" value="CtaF"/>
    <property type="match status" value="1"/>
</dbReference>
<evidence type="ECO:0000256" key="7">
    <source>
        <dbReference type="ARBA" id="ARBA00022989"/>
    </source>
</evidence>
<sequence length="131" mass="14617">MKAETWVFISLTVFVAAITPVYWLMSNDPTGTAALILTFFLLLMIALYLGLLARRIDPRPEDKKSGEIAEGAGELGFFPPQSKWPLFVGLTFTLFILGPVFGWWLMILGVAFGTVTLTGLIFEYYRGDHAH</sequence>
<keyword evidence="6 10" id="KW-1278">Translocase</keyword>
<evidence type="ECO:0000256" key="2">
    <source>
        <dbReference type="ARBA" id="ARBA00004651"/>
    </source>
</evidence>
<keyword evidence="8 10" id="KW-0472">Membrane</keyword>
<evidence type="ECO:0000256" key="11">
    <source>
        <dbReference type="SAM" id="Phobius"/>
    </source>
</evidence>
<evidence type="ECO:0000256" key="8">
    <source>
        <dbReference type="ARBA" id="ARBA00023136"/>
    </source>
</evidence>
<keyword evidence="4 10" id="KW-1003">Cell membrane</keyword>
<proteinExistence type="inferred from homology"/>
<comment type="subcellular location">
    <subcellularLocation>
        <location evidence="2">Cell membrane</location>
        <topology evidence="2">Multi-pass membrane protein</topology>
    </subcellularLocation>
</comment>
<evidence type="ECO:0000256" key="9">
    <source>
        <dbReference type="ARBA" id="ARBA00047816"/>
    </source>
</evidence>